<dbReference type="EMBL" id="CP031641">
    <property type="protein sequence ID" value="AXO90246.1"/>
    <property type="molecule type" value="Genomic_DNA"/>
</dbReference>
<keyword evidence="3" id="KW-1185">Reference proteome</keyword>
<gene>
    <name evidence="2" type="ORF">DZC75_20440</name>
</gene>
<evidence type="ECO:0000313" key="3">
    <source>
        <dbReference type="Proteomes" id="UP000258127"/>
    </source>
</evidence>
<accession>A0AAI8KES9</accession>
<protein>
    <submittedName>
        <fullName evidence="2">Capsid scaffolding protein</fullName>
    </submittedName>
</protein>
<organism evidence="2 3">
    <name type="scientific">Pseudomonas parafulva</name>
    <dbReference type="NCBI Taxonomy" id="157782"/>
    <lineage>
        <taxon>Bacteria</taxon>
        <taxon>Pseudomonadati</taxon>
        <taxon>Pseudomonadota</taxon>
        <taxon>Gammaproteobacteria</taxon>
        <taxon>Pseudomonadales</taxon>
        <taxon>Pseudomonadaceae</taxon>
        <taxon>Pseudomonas</taxon>
    </lineage>
</organism>
<sequence length="325" mass="35749">MPRSLVSYWKRVAVSGPTADNREITVQELVDCAETYKLSVYTAVIWSEHERWPGSHGTVFAVRLVTENDDPELQPGQVALEAQLKPNDKLLHLNDQGEKLFSSVEITPNFANSGRFYLTGLAVTDSPASLGTQELYFSKRASKGKRYAKTSYYCSAVELGSLREGSEQPGELRRFFNALTGLCKRFADTTSNTTSPDETKPMDEATAKALKALYDQFVILLAGLQAVLEPVVEEVDTSENQDAVEAVGAAVQDVVDEADENREFNRKGGKGAKDGKGKDEVKELSARVEELTETMTKMFNSTPNRRQPKRNTGAADGKKRGGGLR</sequence>
<evidence type="ECO:0000313" key="2">
    <source>
        <dbReference type="EMBL" id="AXO90246.1"/>
    </source>
</evidence>
<dbReference type="Proteomes" id="UP000258127">
    <property type="component" value="Chromosome"/>
</dbReference>
<dbReference type="RefSeq" id="WP_116889537.1">
    <property type="nucleotide sequence ID" value="NZ_CP031641.1"/>
</dbReference>
<dbReference type="AlphaFoldDB" id="A0AAI8KES9"/>
<feature type="compositionally biased region" description="Polar residues" evidence="1">
    <location>
        <begin position="296"/>
        <end position="305"/>
    </location>
</feature>
<dbReference type="Pfam" id="PF05929">
    <property type="entry name" value="Phage_GPO"/>
    <property type="match status" value="1"/>
</dbReference>
<reference evidence="2 3" key="1">
    <citation type="submission" date="2018-08" db="EMBL/GenBank/DDBJ databases">
        <authorList>
            <person name="Lee Y."/>
            <person name="Kakembo D."/>
        </authorList>
    </citation>
    <scope>NUCLEOTIDE SEQUENCE [LARGE SCALE GENOMIC DNA]</scope>
    <source>
        <strain evidence="2 3">JBCS1880</strain>
    </source>
</reference>
<name>A0AAI8KES9_9PSED</name>
<feature type="region of interest" description="Disordered" evidence="1">
    <location>
        <begin position="296"/>
        <end position="325"/>
    </location>
</feature>
<feature type="region of interest" description="Disordered" evidence="1">
    <location>
        <begin position="259"/>
        <end position="283"/>
    </location>
</feature>
<proteinExistence type="predicted"/>
<evidence type="ECO:0000256" key="1">
    <source>
        <dbReference type="SAM" id="MobiDB-lite"/>
    </source>
</evidence>
<feature type="compositionally biased region" description="Basic and acidic residues" evidence="1">
    <location>
        <begin position="261"/>
        <end position="283"/>
    </location>
</feature>
<dbReference type="InterPro" id="IPR009228">
    <property type="entry name" value="Capsid_scaffold_GpO"/>
</dbReference>